<accession>A0ACD4NRD8</accession>
<dbReference type="EMBL" id="CP113520">
    <property type="protein sequence ID" value="WAJ29252.1"/>
    <property type="molecule type" value="Genomic_DNA"/>
</dbReference>
<evidence type="ECO:0000313" key="2">
    <source>
        <dbReference type="Proteomes" id="UP001163223"/>
    </source>
</evidence>
<dbReference type="Proteomes" id="UP001163223">
    <property type="component" value="Chromosome"/>
</dbReference>
<keyword evidence="2" id="KW-1185">Reference proteome</keyword>
<sequence length="63" mass="6498">MTSNPVSGLGKRMKGAAKELVAEITGDADLQDEGRRDIAAGRVESAGPTSGPRHGEAPKEPAR</sequence>
<reference evidence="1" key="1">
    <citation type="submission" date="2022-11" db="EMBL/GenBank/DDBJ databases">
        <title>beta-Carotene-producing bacterium, Jeongeuplla avenae sp. nov., alleviates the salt stress of Arabidopsis seedlings.</title>
        <authorList>
            <person name="Jiang L."/>
            <person name="Lee J."/>
        </authorList>
    </citation>
    <scope>NUCLEOTIDE SEQUENCE</scope>
    <source>
        <strain evidence="1">DY_R2A_6</strain>
    </source>
</reference>
<organism evidence="1 2">
    <name type="scientific">Antarcticirhabdus aurantiaca</name>
    <dbReference type="NCBI Taxonomy" id="2606717"/>
    <lineage>
        <taxon>Bacteria</taxon>
        <taxon>Pseudomonadati</taxon>
        <taxon>Pseudomonadota</taxon>
        <taxon>Alphaproteobacteria</taxon>
        <taxon>Hyphomicrobiales</taxon>
        <taxon>Aurantimonadaceae</taxon>
        <taxon>Antarcticirhabdus</taxon>
    </lineage>
</organism>
<name>A0ACD4NRD8_9HYPH</name>
<gene>
    <name evidence="1" type="ORF">OXU80_03165</name>
</gene>
<proteinExistence type="predicted"/>
<evidence type="ECO:0000313" key="1">
    <source>
        <dbReference type="EMBL" id="WAJ29252.1"/>
    </source>
</evidence>
<protein>
    <submittedName>
        <fullName evidence="1">CsbD family protein</fullName>
    </submittedName>
</protein>